<organism evidence="2 4">
    <name type="scientific">Duganella violaceipulchra</name>
    <dbReference type="NCBI Taxonomy" id="2849652"/>
    <lineage>
        <taxon>Bacteria</taxon>
        <taxon>Pseudomonadati</taxon>
        <taxon>Pseudomonadota</taxon>
        <taxon>Betaproteobacteria</taxon>
        <taxon>Burkholderiales</taxon>
        <taxon>Oxalobacteraceae</taxon>
        <taxon>Telluria group</taxon>
        <taxon>Duganella</taxon>
    </lineage>
</organism>
<keyword evidence="1" id="KW-0812">Transmembrane</keyword>
<dbReference type="Proteomes" id="UP001155901">
    <property type="component" value="Unassembled WGS sequence"/>
</dbReference>
<accession>A0AA41HF92</accession>
<evidence type="ECO:0000313" key="3">
    <source>
        <dbReference type="EMBL" id="MCP2010841.1"/>
    </source>
</evidence>
<dbReference type="PROSITE" id="PS51257">
    <property type="entry name" value="PROKAR_LIPOPROTEIN"/>
    <property type="match status" value="1"/>
</dbReference>
<dbReference type="Pfam" id="PF09912">
    <property type="entry name" value="DUF2141"/>
    <property type="match status" value="1"/>
</dbReference>
<dbReference type="RefSeq" id="WP_217943383.1">
    <property type="nucleotide sequence ID" value="NZ_JAHTGR010000008.1"/>
</dbReference>
<keyword evidence="1" id="KW-0472">Membrane</keyword>
<reference evidence="3" key="2">
    <citation type="submission" date="2022-03" db="EMBL/GenBank/DDBJ databases">
        <title>Genome Encyclopedia of Bacteria and Archaea VI: Functional Genomics of Type Strains.</title>
        <authorList>
            <person name="Whitman W."/>
        </authorList>
    </citation>
    <scope>NUCLEOTIDE SEQUENCE</scope>
    <source>
        <strain evidence="3">HSC-15S17</strain>
    </source>
</reference>
<evidence type="ECO:0000313" key="4">
    <source>
        <dbReference type="Proteomes" id="UP001155901"/>
    </source>
</evidence>
<evidence type="ECO:0000313" key="2">
    <source>
        <dbReference type="EMBL" id="MBV6322628.1"/>
    </source>
</evidence>
<gene>
    <name evidence="2" type="ORF">KVP70_16960</name>
    <name evidence="3" type="ORF">L1274_004583</name>
</gene>
<dbReference type="EMBL" id="JAHTGR010000008">
    <property type="protein sequence ID" value="MBV6322628.1"/>
    <property type="molecule type" value="Genomic_DNA"/>
</dbReference>
<name>A0AA41HF92_9BURK</name>
<sequence>MNEQNRSKLQRDEDTRSKLRRLPLIATMSIVACVGVVLALLLSRAPQAASVQTPSLAAGASVTIKLTGVAGSKGMVMAALCDKATFLKRCPYMQTVAASPVVKLKFDGVKPGTYAAMLFHDENGNGEFDRSANGMPLEGYAFSRNAKGKYGPPSFEDAAVEVKAGKAALDIDMVY</sequence>
<protein>
    <submittedName>
        <fullName evidence="2">DUF2141 domain-containing protein</fullName>
    </submittedName>
    <submittedName>
        <fullName evidence="3">Uncharacterized protein (DUF2141 family)</fullName>
    </submittedName>
</protein>
<evidence type="ECO:0000313" key="5">
    <source>
        <dbReference type="Proteomes" id="UP001162889"/>
    </source>
</evidence>
<evidence type="ECO:0000256" key="1">
    <source>
        <dbReference type="SAM" id="Phobius"/>
    </source>
</evidence>
<proteinExistence type="predicted"/>
<dbReference type="InterPro" id="IPR018673">
    <property type="entry name" value="DUF2141"/>
</dbReference>
<dbReference type="AlphaFoldDB" id="A0AA41HF92"/>
<keyword evidence="5" id="KW-1185">Reference proteome</keyword>
<comment type="caution">
    <text evidence="2">The sequence shown here is derived from an EMBL/GenBank/DDBJ whole genome shotgun (WGS) entry which is preliminary data.</text>
</comment>
<dbReference type="EMBL" id="JALJZU010000009">
    <property type="protein sequence ID" value="MCP2010841.1"/>
    <property type="molecule type" value="Genomic_DNA"/>
</dbReference>
<keyword evidence="1" id="KW-1133">Transmembrane helix</keyword>
<dbReference type="Proteomes" id="UP001162889">
    <property type="component" value="Unassembled WGS sequence"/>
</dbReference>
<reference evidence="2" key="1">
    <citation type="submission" date="2021-07" db="EMBL/GenBank/DDBJ databases">
        <title>Characterization of violacein-producing bacteria and related species.</title>
        <authorList>
            <person name="Wilson H.S."/>
            <person name="De Leon M.E."/>
        </authorList>
    </citation>
    <scope>NUCLEOTIDE SEQUENCE</scope>
    <source>
        <strain evidence="2">HSC-15S17</strain>
    </source>
</reference>
<feature type="transmembrane region" description="Helical" evidence="1">
    <location>
        <begin position="21"/>
        <end position="42"/>
    </location>
</feature>